<feature type="compositionally biased region" description="Acidic residues" evidence="1">
    <location>
        <begin position="173"/>
        <end position="188"/>
    </location>
</feature>
<comment type="caution">
    <text evidence="2">The sequence shown here is derived from an EMBL/GenBank/DDBJ whole genome shotgun (WGS) entry which is preliminary data.</text>
</comment>
<feature type="compositionally biased region" description="Basic and acidic residues" evidence="1">
    <location>
        <begin position="110"/>
        <end position="120"/>
    </location>
</feature>
<accession>A0AAV4U5J9</accession>
<evidence type="ECO:0000256" key="1">
    <source>
        <dbReference type="SAM" id="MobiDB-lite"/>
    </source>
</evidence>
<protein>
    <submittedName>
        <fullName evidence="2">PHB domain-containing protein</fullName>
    </submittedName>
</protein>
<name>A0AAV4U5J9_CAEEX</name>
<feature type="region of interest" description="Disordered" evidence="1">
    <location>
        <begin position="110"/>
        <end position="152"/>
    </location>
</feature>
<gene>
    <name evidence="2" type="ORF">CEXT_288151</name>
</gene>
<evidence type="ECO:0000313" key="3">
    <source>
        <dbReference type="Proteomes" id="UP001054945"/>
    </source>
</evidence>
<evidence type="ECO:0000313" key="2">
    <source>
        <dbReference type="EMBL" id="GIY53108.1"/>
    </source>
</evidence>
<feature type="region of interest" description="Disordered" evidence="1">
    <location>
        <begin position="173"/>
        <end position="197"/>
    </location>
</feature>
<feature type="region of interest" description="Disordered" evidence="1">
    <location>
        <begin position="213"/>
        <end position="232"/>
    </location>
</feature>
<sequence length="391" mass="41635">MVLEDKLRSYQPSTTSNIGFDRDGVDVVVVEGVAVGLLLGVERVLDAEQHAFLQFHDVRGGLADGVPLELGAHRSGQVGAAGDVVEVLRLHFLLVRLTVVEVVEVGDYDGHGQGDGEHAGDGAQRAHQLAPHPDGSHVPVADGGHGDHCPPERVRDALEEGALRVRLRVVDGAGEEDDADEEEEDEQAELPHARLESPAQDLEALGVAGELEDAEHAHQTDDPEDGQGHGLVVAPLVDGPLVRPLSAHHGGQRDEVGDDGHEVDAVHGVAAEGHLGGAGQEADEQLEGEPDDAARLDDEEGVRGARHLVLDDARHVVGGVEEAVVLELRQRLQAEDEDRQQDHDDGHDGDHARPLRALGVLEQKPELALQLVLGQGSLLLFDEPPRPRGTC</sequence>
<dbReference type="Proteomes" id="UP001054945">
    <property type="component" value="Unassembled WGS sequence"/>
</dbReference>
<dbReference type="AlphaFoldDB" id="A0AAV4U5J9"/>
<keyword evidence="3" id="KW-1185">Reference proteome</keyword>
<proteinExistence type="predicted"/>
<organism evidence="2 3">
    <name type="scientific">Caerostris extrusa</name>
    <name type="common">Bark spider</name>
    <name type="synonym">Caerostris bankana</name>
    <dbReference type="NCBI Taxonomy" id="172846"/>
    <lineage>
        <taxon>Eukaryota</taxon>
        <taxon>Metazoa</taxon>
        <taxon>Ecdysozoa</taxon>
        <taxon>Arthropoda</taxon>
        <taxon>Chelicerata</taxon>
        <taxon>Arachnida</taxon>
        <taxon>Araneae</taxon>
        <taxon>Araneomorphae</taxon>
        <taxon>Entelegynae</taxon>
        <taxon>Araneoidea</taxon>
        <taxon>Araneidae</taxon>
        <taxon>Caerostris</taxon>
    </lineage>
</organism>
<reference evidence="2 3" key="1">
    <citation type="submission" date="2021-06" db="EMBL/GenBank/DDBJ databases">
        <title>Caerostris extrusa draft genome.</title>
        <authorList>
            <person name="Kono N."/>
            <person name="Arakawa K."/>
        </authorList>
    </citation>
    <scope>NUCLEOTIDE SEQUENCE [LARGE SCALE GENOMIC DNA]</scope>
</reference>
<dbReference type="EMBL" id="BPLR01012325">
    <property type="protein sequence ID" value="GIY53108.1"/>
    <property type="molecule type" value="Genomic_DNA"/>
</dbReference>